<name>A0A392QT61_9FABA</name>
<protein>
    <submittedName>
        <fullName evidence="1">Uncharacterized protein</fullName>
    </submittedName>
</protein>
<evidence type="ECO:0000313" key="2">
    <source>
        <dbReference type="Proteomes" id="UP000265520"/>
    </source>
</evidence>
<dbReference type="EMBL" id="LXQA010155453">
    <property type="protein sequence ID" value="MCI26810.1"/>
    <property type="molecule type" value="Genomic_DNA"/>
</dbReference>
<accession>A0A392QT61</accession>
<reference evidence="1 2" key="1">
    <citation type="journal article" date="2018" name="Front. Plant Sci.">
        <title>Red Clover (Trifolium pratense) and Zigzag Clover (T. medium) - A Picture of Genomic Similarities and Differences.</title>
        <authorList>
            <person name="Dluhosova J."/>
            <person name="Istvanek J."/>
            <person name="Nedelnik J."/>
            <person name="Repkova J."/>
        </authorList>
    </citation>
    <scope>NUCLEOTIDE SEQUENCE [LARGE SCALE GENOMIC DNA]</scope>
    <source>
        <strain evidence="2">cv. 10/8</strain>
        <tissue evidence="1">Leaf</tissue>
    </source>
</reference>
<comment type="caution">
    <text evidence="1">The sequence shown here is derived from an EMBL/GenBank/DDBJ whole genome shotgun (WGS) entry which is preliminary data.</text>
</comment>
<feature type="non-terminal residue" evidence="1">
    <location>
        <position position="1"/>
    </location>
</feature>
<sequence length="82" mass="8796">TVAVIAWCLWYNRNNWMWNGLKDTPTSSATRAAQLTDRGLACCQHVTAAVPTAPCCHRTATVMQGGVCGILDKYLVGVDGGQ</sequence>
<proteinExistence type="predicted"/>
<keyword evidence="2" id="KW-1185">Reference proteome</keyword>
<organism evidence="1 2">
    <name type="scientific">Trifolium medium</name>
    <dbReference type="NCBI Taxonomy" id="97028"/>
    <lineage>
        <taxon>Eukaryota</taxon>
        <taxon>Viridiplantae</taxon>
        <taxon>Streptophyta</taxon>
        <taxon>Embryophyta</taxon>
        <taxon>Tracheophyta</taxon>
        <taxon>Spermatophyta</taxon>
        <taxon>Magnoliopsida</taxon>
        <taxon>eudicotyledons</taxon>
        <taxon>Gunneridae</taxon>
        <taxon>Pentapetalae</taxon>
        <taxon>rosids</taxon>
        <taxon>fabids</taxon>
        <taxon>Fabales</taxon>
        <taxon>Fabaceae</taxon>
        <taxon>Papilionoideae</taxon>
        <taxon>50 kb inversion clade</taxon>
        <taxon>NPAAA clade</taxon>
        <taxon>Hologalegina</taxon>
        <taxon>IRL clade</taxon>
        <taxon>Trifolieae</taxon>
        <taxon>Trifolium</taxon>
    </lineage>
</organism>
<dbReference type="AlphaFoldDB" id="A0A392QT61"/>
<evidence type="ECO:0000313" key="1">
    <source>
        <dbReference type="EMBL" id="MCI26810.1"/>
    </source>
</evidence>
<dbReference type="Proteomes" id="UP000265520">
    <property type="component" value="Unassembled WGS sequence"/>
</dbReference>